<dbReference type="SUPFAM" id="SSF48208">
    <property type="entry name" value="Six-hairpin glycosidases"/>
    <property type="match status" value="1"/>
</dbReference>
<sequence length="835" mass="91275">MSAPASRPADTDMTTPLLTTRRGFVAGATLACSLSALPAFARSGAARLADDALTLWYDQAAGPWIEALPLGSGRLGTMVFGRPAQERLQFNIDTLYGGGPYVADNPKFREALPQVRTLIEQQNWQAANELVSDALMGKPMKQMPFSGAGDLMLDFPGLKGAARYRRSLDLDSAVALTTFFDGSARHTREAFCSAPDQVTVIRLEVDGEGAIDLDLGYRHPDYQPYGGFGDTRYDAHGVVYVGAQWDHRESLLADKRPASLSVRADGHDALLIEGRNASAFGIPGQLGYALRVQAVGDGQIEAVGDQLRVRGARRLTLVVAGETSYVNYQDVSGDPVAAVRQRTTAASAKPFGQLREDHVRAHRALFRRLQIDLGGHEANSRPTNARIQGVPQQADAALAAMYVQYARYLLLSSSRPGSQPANLQGIWNEVLHPPWEGKYTININTEMNYWPAGPANLGECVEPLLKMVEELAVTGARTAHDSYGARGWVVHHNTDLWRATAPLDGPLWGMWPTGGAWLCTTLWQYHQYNPSPALRRRLLPLFKGAAVFFLDTLVDDSKGRGLVTSPSLSPENEHHAKVAVCAGPAMDRQILRDLFDATLQLQAAADDSDPDFTDALRKARARLPADRVGAQGQLQEWLDDWDAGAPEQQHRHVSHLYAVYPSEQINVRDTPALAQAARVTLNRRGDESTGWATAWRLALWTRLGDGERAYKILQGLLGPVRTYPNLFDAHPPFQIDGNFGGAAAILDMIVQSWGGEIHLLAALPKAWPKGRLHGVRAHGGVELDVDWADGRLSRVRLRGPSRQRVALRHRGRRVEVVLDARGQGRIDPSAFASGA</sequence>
<proteinExistence type="predicted"/>
<evidence type="ECO:0000259" key="3">
    <source>
        <dbReference type="Pfam" id="PF21307"/>
    </source>
</evidence>
<protein>
    <submittedName>
        <fullName evidence="5">Glycoside hydrolase family 95 protein</fullName>
    </submittedName>
</protein>
<dbReference type="Pfam" id="PF14498">
    <property type="entry name" value="Glyco_hyd_65N_2"/>
    <property type="match status" value="1"/>
</dbReference>
<reference evidence="5 6" key="1">
    <citation type="submission" date="2021-12" db="EMBL/GenBank/DDBJ databases">
        <title>Genome seq of P8.</title>
        <authorList>
            <person name="Seo T."/>
        </authorList>
    </citation>
    <scope>NUCLEOTIDE SEQUENCE [LARGE SCALE GENOMIC DNA]</scope>
    <source>
        <strain evidence="5 6">P8</strain>
    </source>
</reference>
<feature type="domain" description="Glycosyl hydrolase family 95 catalytic" evidence="4">
    <location>
        <begin position="352"/>
        <end position="749"/>
    </location>
</feature>
<organism evidence="5 6">
    <name type="scientific">Pelomonas cellulosilytica</name>
    <dbReference type="NCBI Taxonomy" id="2906762"/>
    <lineage>
        <taxon>Bacteria</taxon>
        <taxon>Pseudomonadati</taxon>
        <taxon>Pseudomonadota</taxon>
        <taxon>Betaproteobacteria</taxon>
        <taxon>Burkholderiales</taxon>
        <taxon>Sphaerotilaceae</taxon>
        <taxon>Roseateles</taxon>
    </lineage>
</organism>
<evidence type="ECO:0000256" key="1">
    <source>
        <dbReference type="SAM" id="SignalP"/>
    </source>
</evidence>
<keyword evidence="1" id="KW-0732">Signal</keyword>
<accession>A0ABS8Y5N4</accession>
<dbReference type="GO" id="GO:0016787">
    <property type="term" value="F:hydrolase activity"/>
    <property type="evidence" value="ECO:0007669"/>
    <property type="project" value="UniProtKB-KW"/>
</dbReference>
<evidence type="ECO:0000259" key="2">
    <source>
        <dbReference type="Pfam" id="PF14498"/>
    </source>
</evidence>
<dbReference type="Gene3D" id="1.50.10.10">
    <property type="match status" value="1"/>
</dbReference>
<dbReference type="InterPro" id="IPR008928">
    <property type="entry name" value="6-hairpin_glycosidase_sf"/>
</dbReference>
<dbReference type="RefSeq" id="WP_233375198.1">
    <property type="nucleotide sequence ID" value="NZ_JAJTWU010000012.1"/>
</dbReference>
<evidence type="ECO:0000313" key="6">
    <source>
        <dbReference type="Proteomes" id="UP001200741"/>
    </source>
</evidence>
<gene>
    <name evidence="5" type="ORF">LXT13_25850</name>
</gene>
<dbReference type="EMBL" id="JAJTWU010000012">
    <property type="protein sequence ID" value="MCE4557820.1"/>
    <property type="molecule type" value="Genomic_DNA"/>
</dbReference>
<keyword evidence="6" id="KW-1185">Reference proteome</keyword>
<dbReference type="PANTHER" id="PTHR31084:SF0">
    <property type="entry name" value="ALPHA-L-FUCOSIDASE 2"/>
    <property type="match status" value="1"/>
</dbReference>
<dbReference type="PANTHER" id="PTHR31084">
    <property type="entry name" value="ALPHA-L-FUCOSIDASE 2"/>
    <property type="match status" value="1"/>
</dbReference>
<dbReference type="InterPro" id="IPR049053">
    <property type="entry name" value="AFCA-like_C"/>
</dbReference>
<evidence type="ECO:0000259" key="4">
    <source>
        <dbReference type="Pfam" id="PF22124"/>
    </source>
</evidence>
<dbReference type="PIRSF" id="PIRSF007663">
    <property type="entry name" value="UCP007663"/>
    <property type="match status" value="1"/>
</dbReference>
<evidence type="ECO:0000313" key="5">
    <source>
        <dbReference type="EMBL" id="MCE4557820.1"/>
    </source>
</evidence>
<feature type="domain" description="Glycosyl hydrolase family 95 N-terminal" evidence="2">
    <location>
        <begin position="55"/>
        <end position="327"/>
    </location>
</feature>
<feature type="signal peptide" evidence="1">
    <location>
        <begin position="1"/>
        <end position="41"/>
    </location>
</feature>
<dbReference type="InterPro" id="IPR012341">
    <property type="entry name" value="6hp_glycosidase-like_sf"/>
</dbReference>
<dbReference type="InterPro" id="IPR054363">
    <property type="entry name" value="GH95_cat"/>
</dbReference>
<dbReference type="InterPro" id="IPR027414">
    <property type="entry name" value="GH95_N_dom"/>
</dbReference>
<dbReference type="Pfam" id="PF21307">
    <property type="entry name" value="Glyco_hydro_95_C"/>
    <property type="match status" value="1"/>
</dbReference>
<comment type="caution">
    <text evidence="5">The sequence shown here is derived from an EMBL/GenBank/DDBJ whole genome shotgun (WGS) entry which is preliminary data.</text>
</comment>
<dbReference type="Proteomes" id="UP001200741">
    <property type="component" value="Unassembled WGS sequence"/>
</dbReference>
<feature type="domain" description="Alpha fucosidase A-like C-terminal" evidence="3">
    <location>
        <begin position="751"/>
        <end position="813"/>
    </location>
</feature>
<name>A0ABS8Y5N4_9BURK</name>
<dbReference type="Pfam" id="PF22124">
    <property type="entry name" value="Glyco_hydro_95_cat"/>
    <property type="match status" value="1"/>
</dbReference>
<keyword evidence="5" id="KW-0378">Hydrolase</keyword>
<feature type="chain" id="PRO_5047449602" evidence="1">
    <location>
        <begin position="42"/>
        <end position="835"/>
    </location>
</feature>
<dbReference type="InterPro" id="IPR016518">
    <property type="entry name" value="Alpha-L-fucosidase"/>
</dbReference>